<dbReference type="AlphaFoldDB" id="A0A9P0GKS7"/>
<dbReference type="EMBL" id="OV651819">
    <property type="protein sequence ID" value="CAH1113346.1"/>
    <property type="molecule type" value="Genomic_DNA"/>
</dbReference>
<gene>
    <name evidence="1" type="ORF">PSYICH_LOCUS13838</name>
</gene>
<name>A0A9P0GKS7_9CUCU</name>
<accession>A0A9P0GKS7</accession>
<evidence type="ECO:0000313" key="2">
    <source>
        <dbReference type="Proteomes" id="UP001153636"/>
    </source>
</evidence>
<reference evidence="1" key="1">
    <citation type="submission" date="2022-01" db="EMBL/GenBank/DDBJ databases">
        <authorList>
            <person name="King R."/>
        </authorList>
    </citation>
    <scope>NUCLEOTIDE SEQUENCE</scope>
</reference>
<protein>
    <submittedName>
        <fullName evidence="1">Uncharacterized protein</fullName>
    </submittedName>
</protein>
<keyword evidence="2" id="KW-1185">Reference proteome</keyword>
<proteinExistence type="predicted"/>
<sequence length="104" mass="12120">MVERILELKEVIRTNLALLDKENLPIVFLEEWQLLKDIKKGLEPLECITKMVSGESYMVLSSIIVSTNGLENMISELKKRKNYLKKLLLWRIECYTALNHASEI</sequence>
<dbReference type="InterPro" id="IPR012337">
    <property type="entry name" value="RNaseH-like_sf"/>
</dbReference>
<dbReference type="OrthoDB" id="1607513at2759"/>
<organism evidence="1 2">
    <name type="scientific">Psylliodes chrysocephalus</name>
    <dbReference type="NCBI Taxonomy" id="3402493"/>
    <lineage>
        <taxon>Eukaryota</taxon>
        <taxon>Metazoa</taxon>
        <taxon>Ecdysozoa</taxon>
        <taxon>Arthropoda</taxon>
        <taxon>Hexapoda</taxon>
        <taxon>Insecta</taxon>
        <taxon>Pterygota</taxon>
        <taxon>Neoptera</taxon>
        <taxon>Endopterygota</taxon>
        <taxon>Coleoptera</taxon>
        <taxon>Polyphaga</taxon>
        <taxon>Cucujiformia</taxon>
        <taxon>Chrysomeloidea</taxon>
        <taxon>Chrysomelidae</taxon>
        <taxon>Galerucinae</taxon>
        <taxon>Alticini</taxon>
        <taxon>Psylliodes</taxon>
    </lineage>
</organism>
<dbReference type="Proteomes" id="UP001153636">
    <property type="component" value="Chromosome 7"/>
</dbReference>
<evidence type="ECO:0000313" key="1">
    <source>
        <dbReference type="EMBL" id="CAH1113346.1"/>
    </source>
</evidence>
<dbReference type="SUPFAM" id="SSF53098">
    <property type="entry name" value="Ribonuclease H-like"/>
    <property type="match status" value="1"/>
</dbReference>